<feature type="compositionally biased region" description="Basic and acidic residues" evidence="1">
    <location>
        <begin position="122"/>
        <end position="138"/>
    </location>
</feature>
<name>A0A120G6X5_PSEFL</name>
<dbReference type="EMBL" id="LCYA01000093">
    <property type="protein sequence ID" value="KWV86399.1"/>
    <property type="molecule type" value="Genomic_DNA"/>
</dbReference>
<feature type="region of interest" description="Disordered" evidence="1">
    <location>
        <begin position="94"/>
        <end position="143"/>
    </location>
</feature>
<proteinExistence type="predicted"/>
<comment type="caution">
    <text evidence="2">The sequence shown here is derived from an EMBL/GenBank/DDBJ whole genome shotgun (WGS) entry which is preliminary data.</text>
</comment>
<gene>
    <name evidence="2" type="ORF">PFLmoz3_03832</name>
</gene>
<feature type="compositionally biased region" description="Gly residues" evidence="1">
    <location>
        <begin position="177"/>
        <end position="187"/>
    </location>
</feature>
<dbReference type="AlphaFoldDB" id="A0A120G6X5"/>
<feature type="region of interest" description="Disordered" evidence="1">
    <location>
        <begin position="170"/>
        <end position="230"/>
    </location>
</feature>
<protein>
    <submittedName>
        <fullName evidence="2">Uncharacterized protein</fullName>
    </submittedName>
</protein>
<evidence type="ECO:0000256" key="1">
    <source>
        <dbReference type="SAM" id="MobiDB-lite"/>
    </source>
</evidence>
<feature type="compositionally biased region" description="Low complexity" evidence="1">
    <location>
        <begin position="188"/>
        <end position="210"/>
    </location>
</feature>
<organism evidence="2 3">
    <name type="scientific">Pseudomonas fluorescens</name>
    <dbReference type="NCBI Taxonomy" id="294"/>
    <lineage>
        <taxon>Bacteria</taxon>
        <taxon>Pseudomonadati</taxon>
        <taxon>Pseudomonadota</taxon>
        <taxon>Gammaproteobacteria</taxon>
        <taxon>Pseudomonadales</taxon>
        <taxon>Pseudomonadaceae</taxon>
        <taxon>Pseudomonas</taxon>
    </lineage>
</organism>
<sequence length="275" mass="29531">MAAEAIGQVTRRYTGNRRDRWPDGHGQAHPGGIEAQATGQVERAHHKRGHDHRRHQNTHDQAGAQRRIAQGRPECIAWPNVAAVSIRRQITVGEGGSHTRQGQADQKQRAPAPQAEQYSADTRPHGRAECRHSAEQAHDSAGIRFRDGVTDHAQGHRHHDRRAQALECPCADQPGQGWRGGTPGAGQGKHQQPGQQQAPAPQTVAQAPGADNHGGDGQQVGEHHPLHGLKRCPEGVRQAGQADIRDAGAQGGQQHGQRQGHQAAACGGLHACFLE</sequence>
<feature type="compositionally biased region" description="Basic residues" evidence="1">
    <location>
        <begin position="44"/>
        <end position="56"/>
    </location>
</feature>
<dbReference type="Proteomes" id="UP000061348">
    <property type="component" value="Unassembled WGS sequence"/>
</dbReference>
<feature type="region of interest" description="Disordered" evidence="1">
    <location>
        <begin position="1"/>
        <end position="71"/>
    </location>
</feature>
<evidence type="ECO:0000313" key="3">
    <source>
        <dbReference type="Proteomes" id="UP000061348"/>
    </source>
</evidence>
<reference evidence="2 3" key="1">
    <citation type="submission" date="2015-05" db="EMBL/GenBank/DDBJ databases">
        <title>A genomic and transcriptomic approach to investigate the blue pigment phenotype in Pseudomonas fluorescens.</title>
        <authorList>
            <person name="Andreani N.A."/>
            <person name="Cardazzo B."/>
        </authorList>
    </citation>
    <scope>NUCLEOTIDE SEQUENCE [LARGE SCALE GENOMIC DNA]</scope>
    <source>
        <strain evidence="2 3">Ps_22</strain>
    </source>
</reference>
<accession>A0A120G6X5</accession>
<evidence type="ECO:0000313" key="2">
    <source>
        <dbReference type="EMBL" id="KWV86399.1"/>
    </source>
</evidence>